<dbReference type="Gene3D" id="3.40.190.10">
    <property type="entry name" value="Periplasmic binding protein-like II"/>
    <property type="match status" value="2"/>
</dbReference>
<proteinExistence type="predicted"/>
<reference evidence="1 2" key="1">
    <citation type="submission" date="2021-04" db="EMBL/GenBank/DDBJ databases">
        <title>Draft genome sequence of Paenibacillus cisolokensis, LC2-13A.</title>
        <authorList>
            <person name="Uke A."/>
            <person name="Chhe C."/>
            <person name="Baramee S."/>
            <person name="Kosugi A."/>
        </authorList>
    </citation>
    <scope>NUCLEOTIDE SEQUENCE [LARGE SCALE GENOMIC DNA]</scope>
    <source>
        <strain evidence="1 2">LC2-13A</strain>
    </source>
</reference>
<comment type="caution">
    <text evidence="1">The sequence shown here is derived from an EMBL/GenBank/DDBJ whole genome shotgun (WGS) entry which is preliminary data.</text>
</comment>
<dbReference type="EMBL" id="BOVJ01000133">
    <property type="protein sequence ID" value="GIQ65443.1"/>
    <property type="molecule type" value="Genomic_DNA"/>
</dbReference>
<name>A0ABQ4NB35_9BACL</name>
<dbReference type="Proteomes" id="UP000680304">
    <property type="component" value="Unassembled WGS sequence"/>
</dbReference>
<dbReference type="Pfam" id="PF01547">
    <property type="entry name" value="SBP_bac_1"/>
    <property type="match status" value="1"/>
</dbReference>
<keyword evidence="2" id="KW-1185">Reference proteome</keyword>
<dbReference type="SUPFAM" id="SSF53850">
    <property type="entry name" value="Periplasmic binding protein-like II"/>
    <property type="match status" value="1"/>
</dbReference>
<gene>
    <name evidence="1" type="ORF">PACILC2_40110</name>
</gene>
<dbReference type="InterPro" id="IPR006059">
    <property type="entry name" value="SBP"/>
</dbReference>
<sequence>MNGEVDMIPAWSDMVLQQQNEGLLPDTIKMQQITPGFNGGPTYLMVNKESDKKEAIYQFLDFVLSPEAQSVIVEKMNGFPGIELENMPQETQDKFKGVAEGFRTFNIGDLGTEINKRWQSEVAAQ</sequence>
<evidence type="ECO:0000313" key="2">
    <source>
        <dbReference type="Proteomes" id="UP000680304"/>
    </source>
</evidence>
<evidence type="ECO:0000313" key="1">
    <source>
        <dbReference type="EMBL" id="GIQ65443.1"/>
    </source>
</evidence>
<evidence type="ECO:0008006" key="3">
    <source>
        <dbReference type="Google" id="ProtNLM"/>
    </source>
</evidence>
<protein>
    <recommendedName>
        <fullName evidence="3">ABC transporter substrate-binding protein</fullName>
    </recommendedName>
</protein>
<organism evidence="1 2">
    <name type="scientific">Paenibacillus cisolokensis</name>
    <dbReference type="NCBI Taxonomy" id="1658519"/>
    <lineage>
        <taxon>Bacteria</taxon>
        <taxon>Bacillati</taxon>
        <taxon>Bacillota</taxon>
        <taxon>Bacilli</taxon>
        <taxon>Bacillales</taxon>
        <taxon>Paenibacillaceae</taxon>
        <taxon>Paenibacillus</taxon>
    </lineage>
</organism>
<accession>A0ABQ4NB35</accession>